<feature type="transmembrane region" description="Helical" evidence="1">
    <location>
        <begin position="544"/>
        <end position="561"/>
    </location>
</feature>
<feature type="transmembrane region" description="Helical" evidence="1">
    <location>
        <begin position="12"/>
        <end position="32"/>
    </location>
</feature>
<keyword evidence="1" id="KW-0472">Membrane</keyword>
<keyword evidence="4" id="KW-1185">Reference proteome</keyword>
<dbReference type="Pfam" id="PF06808">
    <property type="entry name" value="DctM"/>
    <property type="match status" value="1"/>
</dbReference>
<dbReference type="PANTHER" id="PTHR43849">
    <property type="entry name" value="BLL3936 PROTEIN"/>
    <property type="match status" value="1"/>
</dbReference>
<dbReference type="Proteomes" id="UP001501729">
    <property type="component" value="Unassembled WGS sequence"/>
</dbReference>
<feature type="transmembrane region" description="Helical" evidence="1">
    <location>
        <begin position="508"/>
        <end position="532"/>
    </location>
</feature>
<proteinExistence type="predicted"/>
<feature type="transmembrane region" description="Helical" evidence="1">
    <location>
        <begin position="217"/>
        <end position="235"/>
    </location>
</feature>
<evidence type="ECO:0000313" key="4">
    <source>
        <dbReference type="Proteomes" id="UP001501729"/>
    </source>
</evidence>
<accession>A0AAV3UIV5</accession>
<feature type="transmembrane region" description="Helical" evidence="1">
    <location>
        <begin position="133"/>
        <end position="156"/>
    </location>
</feature>
<feature type="transmembrane region" description="Helical" evidence="1">
    <location>
        <begin position="321"/>
        <end position="339"/>
    </location>
</feature>
<evidence type="ECO:0000313" key="3">
    <source>
        <dbReference type="EMBL" id="GAA5052407.1"/>
    </source>
</evidence>
<keyword evidence="1" id="KW-1133">Transmembrane helix</keyword>
<feature type="transmembrane region" description="Helical" evidence="1">
    <location>
        <begin position="573"/>
        <end position="593"/>
    </location>
</feature>
<feature type="transmembrane region" description="Helical" evidence="1">
    <location>
        <begin position="98"/>
        <end position="121"/>
    </location>
</feature>
<dbReference type="AlphaFoldDB" id="A0AAV3UIV5"/>
<name>A0AAV3UIV5_9EURY</name>
<feature type="transmembrane region" description="Helical" evidence="1">
    <location>
        <begin position="39"/>
        <end position="59"/>
    </location>
</feature>
<feature type="transmembrane region" description="Helical" evidence="1">
    <location>
        <begin position="283"/>
        <end position="301"/>
    </location>
</feature>
<protein>
    <recommendedName>
        <fullName evidence="2">TRAP C4-dicarboxylate transport system permease DctM subunit domain-containing protein</fullName>
    </recommendedName>
</protein>
<feature type="transmembrane region" description="Helical" evidence="1">
    <location>
        <begin position="422"/>
        <end position="440"/>
    </location>
</feature>
<dbReference type="NCBIfam" id="TIGR02123">
    <property type="entry name" value="TRAP_fused"/>
    <property type="match status" value="1"/>
</dbReference>
<keyword evidence="1" id="KW-0812">Transmembrane</keyword>
<gene>
    <name evidence="3" type="ORF">GCM10025751_28590</name>
</gene>
<dbReference type="InterPro" id="IPR010656">
    <property type="entry name" value="DctM"/>
</dbReference>
<organism evidence="3 4">
    <name type="scientific">Haladaptatus pallidirubidus</name>
    <dbReference type="NCBI Taxonomy" id="1008152"/>
    <lineage>
        <taxon>Archaea</taxon>
        <taxon>Methanobacteriati</taxon>
        <taxon>Methanobacteriota</taxon>
        <taxon>Stenosarchaea group</taxon>
        <taxon>Halobacteria</taxon>
        <taxon>Halobacteriales</taxon>
        <taxon>Haladaptataceae</taxon>
        <taxon>Haladaptatus</taxon>
    </lineage>
</organism>
<feature type="transmembrane region" description="Helical" evidence="1">
    <location>
        <begin position="630"/>
        <end position="649"/>
    </location>
</feature>
<dbReference type="EMBL" id="BAABKX010000012">
    <property type="protein sequence ID" value="GAA5052407.1"/>
    <property type="molecule type" value="Genomic_DNA"/>
</dbReference>
<feature type="transmembrane region" description="Helical" evidence="1">
    <location>
        <begin position="255"/>
        <end position="276"/>
    </location>
</feature>
<reference evidence="3 4" key="1">
    <citation type="journal article" date="2019" name="Int. J. Syst. Evol. Microbiol.">
        <title>The Global Catalogue of Microorganisms (GCM) 10K type strain sequencing project: providing services to taxonomists for standard genome sequencing and annotation.</title>
        <authorList>
            <consortium name="The Broad Institute Genomics Platform"/>
            <consortium name="The Broad Institute Genome Sequencing Center for Infectious Disease"/>
            <person name="Wu L."/>
            <person name="Ma J."/>
        </authorList>
    </citation>
    <scope>NUCLEOTIDE SEQUENCE [LARGE SCALE GENOMIC DNA]</scope>
    <source>
        <strain evidence="3 4">JCM 17504</strain>
    </source>
</reference>
<feature type="transmembrane region" description="Helical" evidence="1">
    <location>
        <begin position="189"/>
        <end position="210"/>
    </location>
</feature>
<feature type="domain" description="TRAP C4-dicarboxylate transport system permease DctM subunit" evidence="2">
    <location>
        <begin position="26"/>
        <end position="568"/>
    </location>
</feature>
<dbReference type="PANTHER" id="PTHR43849:SF2">
    <property type="entry name" value="BLL3936 PROTEIN"/>
    <property type="match status" value="1"/>
</dbReference>
<comment type="caution">
    <text evidence="3">The sequence shown here is derived from an EMBL/GenBank/DDBJ whole genome shotgun (WGS) entry which is preliminary data.</text>
</comment>
<sequence>MTEYGRLTGNAILLGYSNTDLTLGLIVVVIVLDATRRAYGWSIALVGVFSIIYALYGAYFPSFLNHTGLGLRDVTLYGATQIERSGVYGFITQAGAKYVAIFIMFAGLARAYGILDVILELSQRLGRQLRSGIVHVAVISSMAMGSITGSAAANAATTGSFTIPMMQRQGVREDYTAAIEAVASSGGQIMPPVMGVAAFLMADFIGVPYLRIIQAGLFPALLFYFSVTIAVQFAVLRYEWISEKANGTGGLLKVIFSKSAFLIATYFALSVGAFYLARQIFALSLLVAGAVTLVALLFGRYVHSLTSGSDEGGWSDLQTAVAGFCHGRYFFIPMAVLVYSLAVMQLSALATGLYTVVTLIVVMYVRDLTLLLIAGTSDDDWVIAGYDGAVSDSSSPVTTVPRQLFVTTIKTLRGFKQGALDMAPLVGVLAAMGVIIKMLTQTGLSGKISLRMVALAGGLLVIALFLAMFTSILFGLGMPTPAAYVLVAALLTAPLQELGVAKITAHLFVFYFAMLSAITPPVAVGVAVASRIANSGFLVSAKQALRIGAAGFLIPFALVANDSLVTWTLTGTPIAAFCVFIGVVALTAVTIGFDGRHVLQLPHRLVYLALALGSMYGSVLSQFVGGGIATTVQLATAVLALLGLSLAHIDRLPSAVTPRAEVGDR</sequence>
<evidence type="ECO:0000256" key="1">
    <source>
        <dbReference type="SAM" id="Phobius"/>
    </source>
</evidence>
<dbReference type="InterPro" id="IPR011853">
    <property type="entry name" value="TRAP_DctM-Dct_fused"/>
</dbReference>
<feature type="transmembrane region" description="Helical" evidence="1">
    <location>
        <begin position="452"/>
        <end position="476"/>
    </location>
</feature>
<feature type="transmembrane region" description="Helical" evidence="1">
    <location>
        <begin position="346"/>
        <end position="365"/>
    </location>
</feature>
<evidence type="ECO:0000259" key="2">
    <source>
        <dbReference type="Pfam" id="PF06808"/>
    </source>
</evidence>